<dbReference type="SUPFAM" id="SSF46785">
    <property type="entry name" value="Winged helix' DNA-binding domain"/>
    <property type="match status" value="1"/>
</dbReference>
<dbReference type="InterPro" id="IPR011991">
    <property type="entry name" value="ArsR-like_HTH"/>
</dbReference>
<dbReference type="EMBL" id="JBHLZN010000002">
    <property type="protein sequence ID" value="MFB9886053.1"/>
    <property type="molecule type" value="Genomic_DNA"/>
</dbReference>
<accession>A0ABV5Z9Y3</accession>
<dbReference type="InterPro" id="IPR002831">
    <property type="entry name" value="Tscrpt_reg_TrmB_N"/>
</dbReference>
<keyword evidence="3" id="KW-1185">Reference proteome</keyword>
<dbReference type="Proteomes" id="UP001589628">
    <property type="component" value="Unassembled WGS sequence"/>
</dbReference>
<dbReference type="CDD" id="cd00090">
    <property type="entry name" value="HTH_ARSR"/>
    <property type="match status" value="1"/>
</dbReference>
<organism evidence="2 3">
    <name type="scientific">Balneatrix alpica</name>
    <dbReference type="NCBI Taxonomy" id="75684"/>
    <lineage>
        <taxon>Bacteria</taxon>
        <taxon>Pseudomonadati</taxon>
        <taxon>Pseudomonadota</taxon>
        <taxon>Gammaproteobacteria</taxon>
        <taxon>Oceanospirillales</taxon>
        <taxon>Balneatrichaceae</taxon>
        <taxon>Balneatrix</taxon>
    </lineage>
</organism>
<sequence length="246" mass="27643">MDEQLLGLLDLNQREYQIYKSLLSLGPASIRDIAAQAGINRGTTYETLKALQAKGIVSYQPKGKRRFFAAESPDRLLQLAEEKRSQLQGLIGRLKTDVIPGLHHLKPDFSAGNVRFYEGDDGIEFVLKDILNTVAKQQQRDYAVFSSKAIRHHLYRPFPNYTKQRIKKGIQVRVIALGEGGEDAELSQRKWISTQGEVDASYIAIYPPKVAMISLASANYPVAVVIESEEIALAQQIIFNTLWQLL</sequence>
<reference evidence="2 3" key="1">
    <citation type="submission" date="2024-09" db="EMBL/GenBank/DDBJ databases">
        <authorList>
            <person name="Sun Q."/>
            <person name="Mori K."/>
        </authorList>
    </citation>
    <scope>NUCLEOTIDE SEQUENCE [LARGE SCALE GENOMIC DNA]</scope>
    <source>
        <strain evidence="2 3">ATCC 51285</strain>
    </source>
</reference>
<feature type="domain" description="Transcription regulator TrmB N-terminal" evidence="1">
    <location>
        <begin position="9"/>
        <end position="70"/>
    </location>
</feature>
<dbReference type="InterPro" id="IPR051797">
    <property type="entry name" value="TrmB-like"/>
</dbReference>
<dbReference type="Gene3D" id="1.10.10.10">
    <property type="entry name" value="Winged helix-like DNA-binding domain superfamily/Winged helix DNA-binding domain"/>
    <property type="match status" value="1"/>
</dbReference>
<evidence type="ECO:0000259" key="1">
    <source>
        <dbReference type="Pfam" id="PF01978"/>
    </source>
</evidence>
<evidence type="ECO:0000313" key="3">
    <source>
        <dbReference type="Proteomes" id="UP001589628"/>
    </source>
</evidence>
<dbReference type="PANTHER" id="PTHR34293">
    <property type="entry name" value="HTH-TYPE TRANSCRIPTIONAL REGULATOR TRMBL2"/>
    <property type="match status" value="1"/>
</dbReference>
<dbReference type="InterPro" id="IPR036390">
    <property type="entry name" value="WH_DNA-bd_sf"/>
</dbReference>
<dbReference type="InterPro" id="IPR036388">
    <property type="entry name" value="WH-like_DNA-bd_sf"/>
</dbReference>
<dbReference type="RefSeq" id="WP_027311553.1">
    <property type="nucleotide sequence ID" value="NZ_JBHLZN010000002.1"/>
</dbReference>
<dbReference type="Pfam" id="PF01978">
    <property type="entry name" value="TrmB"/>
    <property type="match status" value="1"/>
</dbReference>
<name>A0ABV5Z9Y3_9GAMM</name>
<evidence type="ECO:0000313" key="2">
    <source>
        <dbReference type="EMBL" id="MFB9886053.1"/>
    </source>
</evidence>
<dbReference type="PANTHER" id="PTHR34293:SF1">
    <property type="entry name" value="HTH-TYPE TRANSCRIPTIONAL REGULATOR TRMBL2"/>
    <property type="match status" value="1"/>
</dbReference>
<protein>
    <submittedName>
        <fullName evidence="2">TrmB family transcriptional regulator</fullName>
    </submittedName>
</protein>
<comment type="caution">
    <text evidence="2">The sequence shown here is derived from an EMBL/GenBank/DDBJ whole genome shotgun (WGS) entry which is preliminary data.</text>
</comment>
<proteinExistence type="predicted"/>
<gene>
    <name evidence="2" type="ORF">ACFFLH_06500</name>
</gene>